<dbReference type="InterPro" id="IPR000408">
    <property type="entry name" value="Reg_chr_condens"/>
</dbReference>
<dbReference type="InterPro" id="IPR051210">
    <property type="entry name" value="Ub_ligase/GEF_domain"/>
</dbReference>
<dbReference type="InterPro" id="IPR009091">
    <property type="entry name" value="RCC1/BLIP-II"/>
</dbReference>
<dbReference type="Proteomes" id="UP000269396">
    <property type="component" value="Unassembled WGS sequence"/>
</dbReference>
<dbReference type="EMBL" id="UZAL01039738">
    <property type="protein sequence ID" value="VDP75940.1"/>
    <property type="molecule type" value="Genomic_DNA"/>
</dbReference>
<dbReference type="PANTHER" id="PTHR22870:SF466">
    <property type="entry name" value="ANKYRIN REPEAT-CONTAINING PROTEIN"/>
    <property type="match status" value="1"/>
</dbReference>
<dbReference type="PROSITE" id="PS50012">
    <property type="entry name" value="RCC1_3"/>
    <property type="match status" value="3"/>
</dbReference>
<reference evidence="2 3" key="1">
    <citation type="submission" date="2018-11" db="EMBL/GenBank/DDBJ databases">
        <authorList>
            <consortium name="Pathogen Informatics"/>
        </authorList>
    </citation>
    <scope>NUCLEOTIDE SEQUENCE [LARGE SCALE GENOMIC DNA]</scope>
    <source>
        <strain>Denwood</strain>
        <strain evidence="3">Zambia</strain>
    </source>
</reference>
<proteinExistence type="predicted"/>
<organism evidence="2 3">
    <name type="scientific">Schistosoma mattheei</name>
    <dbReference type="NCBI Taxonomy" id="31246"/>
    <lineage>
        <taxon>Eukaryota</taxon>
        <taxon>Metazoa</taxon>
        <taxon>Spiralia</taxon>
        <taxon>Lophotrochozoa</taxon>
        <taxon>Platyhelminthes</taxon>
        <taxon>Trematoda</taxon>
        <taxon>Digenea</taxon>
        <taxon>Strigeidida</taxon>
        <taxon>Schistosomatoidea</taxon>
        <taxon>Schistosomatidae</taxon>
        <taxon>Schistosoma</taxon>
    </lineage>
</organism>
<dbReference type="PRINTS" id="PR00633">
    <property type="entry name" value="RCCNDNSATION"/>
</dbReference>
<dbReference type="SUPFAM" id="SSF50985">
    <property type="entry name" value="RCC1/BLIP-II"/>
    <property type="match status" value="1"/>
</dbReference>
<name>A0A183PUI9_9TREM</name>
<dbReference type="PANTHER" id="PTHR22870">
    <property type="entry name" value="REGULATOR OF CHROMOSOME CONDENSATION"/>
    <property type="match status" value="1"/>
</dbReference>
<dbReference type="PROSITE" id="PS00626">
    <property type="entry name" value="RCC1_2"/>
    <property type="match status" value="1"/>
</dbReference>
<evidence type="ECO:0000313" key="2">
    <source>
        <dbReference type="EMBL" id="VDP75940.1"/>
    </source>
</evidence>
<evidence type="ECO:0000256" key="1">
    <source>
        <dbReference type="ARBA" id="ARBA00022737"/>
    </source>
</evidence>
<evidence type="ECO:0000313" key="3">
    <source>
        <dbReference type="Proteomes" id="UP000269396"/>
    </source>
</evidence>
<dbReference type="AlphaFoldDB" id="A0A183PUI9"/>
<dbReference type="Pfam" id="PF00415">
    <property type="entry name" value="RCC1"/>
    <property type="match status" value="1"/>
</dbReference>
<dbReference type="STRING" id="31246.A0A183PUI9"/>
<keyword evidence="3" id="KW-1185">Reference proteome</keyword>
<dbReference type="Pfam" id="PF13540">
    <property type="entry name" value="RCC1_2"/>
    <property type="match status" value="2"/>
</dbReference>
<keyword evidence="1" id="KW-0677">Repeat</keyword>
<gene>
    <name evidence="2" type="ORF">SMTD_LOCUS18025</name>
</gene>
<dbReference type="Gene3D" id="2.130.10.30">
    <property type="entry name" value="Regulator of chromosome condensation 1/beta-lactamase-inhibitor protein II"/>
    <property type="match status" value="1"/>
</dbReference>
<protein>
    <recommendedName>
        <fullName evidence="4">RCC1 domain-containing protein</fullName>
    </recommendedName>
</protein>
<sequence>MGEFNSFYHNLCNNIILQGANSHGQLGTGDDKDAYEPKIISFTGPIALISGGGGHSLISDVSGKLYGWGSNRRKQLLFDKIMIKAEDYDESKQICYRPTLLNSVFGDTHEWVDCAAGAHHSIAKTRTNKLALFGDTRFFKLKSEVHGLSSNIESRLSSPIWYDAELFDNNEIEQVVCGWSHVLVRTSVGEVYSWGRSDFGQLGRTVNVLSKFIGKSNEIFPNFDVHPGKVHFHLNTGHEVTIKSVACGSEHSLAIDSNEQLWVWGWNEHGMCGVITKIASHIEKHWTEEVIPYITQPYRINFRCFNQNYKVKHIGCGYGHSMACVEFGS</sequence>
<accession>A0A183PUI9</accession>
<evidence type="ECO:0008006" key="4">
    <source>
        <dbReference type="Google" id="ProtNLM"/>
    </source>
</evidence>